<dbReference type="Proteomes" id="UP000594621">
    <property type="component" value="Chromosome"/>
</dbReference>
<dbReference type="RefSeq" id="WP_195799823.1">
    <property type="nucleotide sequence ID" value="NZ_CP061379.1"/>
</dbReference>
<sequence>MRDEDGIQEYKLAQLMPPEGASRLQQIAVLEIAQAQAQLLRVAFVRKTLLATLGLQSPSLEQVRRLAALERYDCRARRQRRRAADMLQHTDATGG</sequence>
<organism evidence="1 2">
    <name type="scientific">Bradyrhizobium commune</name>
    <dbReference type="NCBI Taxonomy" id="83627"/>
    <lineage>
        <taxon>Bacteria</taxon>
        <taxon>Pseudomonadati</taxon>
        <taxon>Pseudomonadota</taxon>
        <taxon>Alphaproteobacteria</taxon>
        <taxon>Hyphomicrobiales</taxon>
        <taxon>Nitrobacteraceae</taxon>
        <taxon>Bradyrhizobium</taxon>
    </lineage>
</organism>
<proteinExistence type="predicted"/>
<protein>
    <submittedName>
        <fullName evidence="1">Uncharacterized protein</fullName>
    </submittedName>
</protein>
<gene>
    <name evidence="1" type="ORF">IC761_27550</name>
</gene>
<dbReference type="EMBL" id="CP061379">
    <property type="protein sequence ID" value="QPF90231.1"/>
    <property type="molecule type" value="Genomic_DNA"/>
</dbReference>
<keyword evidence="2" id="KW-1185">Reference proteome</keyword>
<accession>A0A7S9D320</accession>
<evidence type="ECO:0000313" key="1">
    <source>
        <dbReference type="EMBL" id="QPF90231.1"/>
    </source>
</evidence>
<dbReference type="AlphaFoldDB" id="A0A7S9D320"/>
<reference evidence="1 2" key="1">
    <citation type="submission" date="2020-09" db="EMBL/GenBank/DDBJ databases">
        <title>Complete genomes of bradyrhizobia occurring on native shrubby legumes in Australia.</title>
        <authorList>
            <person name="Lafay B."/>
        </authorList>
    </citation>
    <scope>NUCLEOTIDE SEQUENCE [LARGE SCALE GENOMIC DNA]</scope>
    <source>
        <strain evidence="1 2">BDV5040</strain>
    </source>
</reference>
<evidence type="ECO:0000313" key="2">
    <source>
        <dbReference type="Proteomes" id="UP000594621"/>
    </source>
</evidence>
<dbReference type="KEGG" id="bcou:IC761_27550"/>
<name>A0A7S9D320_9BRAD</name>